<protein>
    <submittedName>
        <fullName evidence="5">Phage tail tape measure protein, TP901 family</fullName>
    </submittedName>
</protein>
<evidence type="ECO:0000256" key="2">
    <source>
        <dbReference type="SAM" id="Coils"/>
    </source>
</evidence>
<dbReference type="AlphaFoldDB" id="A0A087DRR8"/>
<gene>
    <name evidence="5" type="ORF">BSTER_0794</name>
</gene>
<dbReference type="Proteomes" id="UP000029091">
    <property type="component" value="Unassembled WGS sequence"/>
</dbReference>
<proteinExistence type="predicted"/>
<feature type="domain" description="Phage tail tape measure protein" evidence="4">
    <location>
        <begin position="93"/>
        <end position="293"/>
    </location>
</feature>
<feature type="region of interest" description="Disordered" evidence="3">
    <location>
        <begin position="881"/>
        <end position="983"/>
    </location>
</feature>
<dbReference type="InterPro" id="IPR010090">
    <property type="entry name" value="Phage_tape_meas"/>
</dbReference>
<sequence length="1149" mass="119390">MATNQNIVIRLMADTASYEASMTRAGSTARSVASGMENTGRKSALITSGLTAAGLAVTAFGVASVKMAADFDEQMSTVQANSGATAAQLSQLREAALQAGASTVYTAAESAGAINDLAKAGMSVSDILSGGLTASLNLAAAGQMDVGNAAEYMSQALTMFHLSGKDATSTADALAAGADKAVGDVSDFGEALNNCGAQANSFGMSVQETVGILGLFAQNGQVGAEAGTQLKSMLMQLSKPSSEAKAEMDELGISLYDSSGKFVGMANLAGQLKEKIGSLSEEQRHYAMATIFGTYATNGATYVMNAGKKGVEDWTKAVSDSGFAAQQASNKTNNLKGDLKMLESAIQSAMTKIGEGAQGPLRKLTQGLTDLITGFGDLPAGVQQAIVVMSALSGIMLGVHKAASSLNGSTSTMANNIGLAIDPIQRVKAALSSAQTAFEMFRASGLSAQEQLERFGTAEDSATLRSKGFHNVADGLISLMGGPWGIALGIATTALTGFMTATQNTKQAVQEVQSVASSGASAIHEALVNQLQNMDVGTFHGEPGWLSAIEQGITGSKKLTDVMSEAGISITTMTKAAEGNKSAIKQVNDAADKLGSSLGSGSHKATALRDGLTALTTAYQQGTKGAKDKSKALDELDGKASSAASSTKQAASATKDLGSSAEDASEEIDGLVKSLFGLESNNLTADEAVDQLNQKIGQLSDTCKDNGVVFNQNGDLLDRFSEKGTKTKQALEDIASSAQNAAEKILKQGENTNFSNGEIAKANGVLADAREAIIKQAEASGMGEQAANDLADRWGLSSTSIKASLEHIQETAEGKKAKLDVDDSKAKKKTKTAETNVDKFNKKIAKAKLEADDKKATDSAKKARKMMDDFGKKHVKATLDAKDNATKKTKTASSNVGKLNGKKATAKLDAKDNATPKVNKANSKKLTNKRNTLDSTDKATPKTNAANAKKLTNKRNTLDSADKAGPKVDAVNRKKLNDKKSTASVNDQATPVLQFINNFKIADKSFTVTEHTKKEGAYTGGMFTDGHFDRFAAGGIFDGYISPTWAAGNGMSDSVQLLNAALSSGEFVENAAATDYYGVATMRALNEMKIPREVFSTSRDMPIVVKVEMPADTGATTVNMPMKIVTTQQPSVTGTIIGRTASAAVRSAR</sequence>
<feature type="compositionally biased region" description="Basic and acidic residues" evidence="3">
    <location>
        <begin position="931"/>
        <end position="940"/>
    </location>
</feature>
<dbReference type="RefSeq" id="WP_051923492.1">
    <property type="nucleotide sequence ID" value="NZ_JDUX01000005.1"/>
</dbReference>
<dbReference type="Pfam" id="PF10145">
    <property type="entry name" value="PhageMin_Tail"/>
    <property type="match status" value="1"/>
</dbReference>
<dbReference type="EMBL" id="JGZQ01000003">
    <property type="protein sequence ID" value="KFI98218.1"/>
    <property type="molecule type" value="Genomic_DNA"/>
</dbReference>
<feature type="compositionally biased region" description="Low complexity" evidence="3">
    <location>
        <begin position="941"/>
        <end position="950"/>
    </location>
</feature>
<comment type="caution">
    <text evidence="5">The sequence shown here is derived from an EMBL/GenBank/DDBJ whole genome shotgun (WGS) entry which is preliminary data.</text>
</comment>
<reference evidence="5 6" key="1">
    <citation type="submission" date="2014-03" db="EMBL/GenBank/DDBJ databases">
        <title>Genomics of Bifidobacteria.</title>
        <authorList>
            <person name="Ventura M."/>
            <person name="Milani C."/>
            <person name="Lugli G.A."/>
        </authorList>
    </citation>
    <scope>NUCLEOTIDE SEQUENCE [LARGE SCALE GENOMIC DNA]</scope>
    <source>
        <strain evidence="6">JCM 15918</strain>
    </source>
</reference>
<accession>A0A087DRR8</accession>
<feature type="coiled-coil region" evidence="2">
    <location>
        <begin position="830"/>
        <end position="857"/>
    </location>
</feature>
<feature type="compositionally biased region" description="Basic and acidic residues" evidence="3">
    <location>
        <begin position="956"/>
        <end position="972"/>
    </location>
</feature>
<evidence type="ECO:0000256" key="3">
    <source>
        <dbReference type="SAM" id="MobiDB-lite"/>
    </source>
</evidence>
<evidence type="ECO:0000313" key="6">
    <source>
        <dbReference type="Proteomes" id="UP000029091"/>
    </source>
</evidence>
<keyword evidence="1" id="KW-1188">Viral release from host cell</keyword>
<name>A0A087DRR8_BIFAD</name>
<evidence type="ECO:0000313" key="5">
    <source>
        <dbReference type="EMBL" id="KFI98218.1"/>
    </source>
</evidence>
<evidence type="ECO:0000256" key="1">
    <source>
        <dbReference type="ARBA" id="ARBA00022612"/>
    </source>
</evidence>
<dbReference type="PANTHER" id="PTHR37813:SF1">
    <property type="entry name" value="FELS-2 PROPHAGE PROTEIN"/>
    <property type="match status" value="1"/>
</dbReference>
<dbReference type="PANTHER" id="PTHR37813">
    <property type="entry name" value="FELS-2 PROPHAGE PROTEIN"/>
    <property type="match status" value="1"/>
</dbReference>
<keyword evidence="2" id="KW-0175">Coiled coil</keyword>
<dbReference type="NCBIfam" id="TIGR01760">
    <property type="entry name" value="tape_meas_TP901"/>
    <property type="match status" value="1"/>
</dbReference>
<feature type="region of interest" description="Disordered" evidence="3">
    <location>
        <begin position="623"/>
        <end position="662"/>
    </location>
</feature>
<feature type="compositionally biased region" description="Basic and acidic residues" evidence="3">
    <location>
        <begin position="625"/>
        <end position="638"/>
    </location>
</feature>
<feature type="compositionally biased region" description="Low complexity" evidence="3">
    <location>
        <begin position="639"/>
        <end position="655"/>
    </location>
</feature>
<evidence type="ECO:0000259" key="4">
    <source>
        <dbReference type="Pfam" id="PF10145"/>
    </source>
</evidence>
<organism evidence="5 6">
    <name type="scientific">Bifidobacterium adolescentis JCM 15918</name>
    <dbReference type="NCBI Taxonomy" id="1437612"/>
    <lineage>
        <taxon>Bacteria</taxon>
        <taxon>Bacillati</taxon>
        <taxon>Actinomycetota</taxon>
        <taxon>Actinomycetes</taxon>
        <taxon>Bifidobacteriales</taxon>
        <taxon>Bifidobacteriaceae</taxon>
        <taxon>Bifidobacterium</taxon>
    </lineage>
</organism>